<evidence type="ECO:0000256" key="14">
    <source>
        <dbReference type="ARBA" id="ARBA00023128"/>
    </source>
</evidence>
<sequence length="544" mass="60646">MPCQCFSSSQLHQIASTLGIKRAQGLYTLCCLGFACLDYHDTSIQKPGDDEDILGPHTTWGLQAEKCFRDLDALKCLNSLQTNPATVQKYRIASSPGLTSAKNSMIKWLDRIGYSTLELNRLNVIHIAGSKGKGSTCMYAESILSAHHRRYGFPQKIGLYTSPHLTSVRDRIRIDSHPISETLFAKYFFHVWNTLEAKKVGQERDKPAYFSFLTFLSFHIFLQEGVDAAIYEVGVGGENDATNVFSKPVVTGITTLGMDHVKRLGPNIDSIAWHKSGIFKSNCPSYSSVQVPEALQVLKDRAFQIGSDFKVVPLNPELPDLYTKVEAQRQNASLAVALTNKFLDLKAPTVLKPTRYDEILACTAEALRLTHIPGRLQLIQNGDQCWYLDGAHTPESLQVTAQWFAETAPSASRKALIFNHESERRSGKELLQVLHKYFKHANVKIDIAIFTANDLWADGTVKLDFVKRTEQPTSLGIQNDYKELWEQLEPQTQVVVTSSIEEALGLVREQGEMHILVTGDLHLVGGASFLIDMGAEETESLKDT</sequence>
<dbReference type="GO" id="GO:0004326">
    <property type="term" value="F:tetrahydrofolylpolyglutamate synthase activity"/>
    <property type="evidence" value="ECO:0007669"/>
    <property type="project" value="UniProtKB-EC"/>
</dbReference>
<dbReference type="GO" id="GO:0005829">
    <property type="term" value="C:cytosol"/>
    <property type="evidence" value="ECO:0007669"/>
    <property type="project" value="TreeGrafter"/>
</dbReference>
<organism evidence="20 21">
    <name type="scientific">Sclerotinia borealis (strain F-4128)</name>
    <dbReference type="NCBI Taxonomy" id="1432307"/>
    <lineage>
        <taxon>Eukaryota</taxon>
        <taxon>Fungi</taxon>
        <taxon>Dikarya</taxon>
        <taxon>Ascomycota</taxon>
        <taxon>Pezizomycotina</taxon>
        <taxon>Leotiomycetes</taxon>
        <taxon>Helotiales</taxon>
        <taxon>Sclerotiniaceae</taxon>
        <taxon>Sclerotinia</taxon>
    </lineage>
</organism>
<dbReference type="PANTHER" id="PTHR11136:SF5">
    <property type="entry name" value="FOLYLPOLYGLUTAMATE SYNTHASE, MITOCHONDRIAL"/>
    <property type="match status" value="1"/>
</dbReference>
<evidence type="ECO:0000256" key="18">
    <source>
        <dbReference type="PIRSR" id="PIRSR038895-1"/>
    </source>
</evidence>
<evidence type="ECO:0000256" key="17">
    <source>
        <dbReference type="PIRNR" id="PIRNR038895"/>
    </source>
</evidence>
<comment type="pathway">
    <text evidence="4 17">Cofactor biosynthesis; tetrahydrofolylpolyglutamate biosynthesis.</text>
</comment>
<keyword evidence="8 17" id="KW-0436">Ligase</keyword>
<dbReference type="Gene3D" id="3.90.190.20">
    <property type="entry name" value="Mur ligase, C-terminal domain"/>
    <property type="match status" value="1"/>
</dbReference>
<keyword evidence="11" id="KW-0999">Mitochondrion inner membrane</keyword>
<dbReference type="InterPro" id="IPR036615">
    <property type="entry name" value="Mur_ligase_C_dom_sf"/>
</dbReference>
<dbReference type="GO" id="GO:0046872">
    <property type="term" value="F:metal ion binding"/>
    <property type="evidence" value="ECO:0007669"/>
    <property type="project" value="UniProtKB-KW"/>
</dbReference>
<keyword evidence="6" id="KW-0963">Cytoplasm</keyword>
<dbReference type="STRING" id="1432307.W9CC75"/>
<keyword evidence="12 18" id="KW-0067">ATP-binding</keyword>
<feature type="binding site" evidence="19">
    <location>
        <position position="162"/>
    </location>
    <ligand>
        <name>Mg(2+)</name>
        <dbReference type="ChEBI" id="CHEBI:18420"/>
        <label>1</label>
    </ligand>
</feature>
<evidence type="ECO:0000256" key="15">
    <source>
        <dbReference type="ARBA" id="ARBA00023136"/>
    </source>
</evidence>
<comment type="caution">
    <text evidence="20">The sequence shown here is derived from an EMBL/GenBank/DDBJ whole genome shotgun (WGS) entry which is preliminary data.</text>
</comment>
<dbReference type="GO" id="GO:0005759">
    <property type="term" value="C:mitochondrial matrix"/>
    <property type="evidence" value="ECO:0007669"/>
    <property type="project" value="UniProtKB-SubCell"/>
</dbReference>
<dbReference type="HOGENOM" id="CLU_015869_0_1_1"/>
<keyword evidence="14" id="KW-0496">Mitochondrion</keyword>
<comment type="similarity">
    <text evidence="5 17">Belongs to the folylpolyglutamate synthase family.</text>
</comment>
<comment type="cofactor">
    <cofactor evidence="17">
        <name>a monovalent cation</name>
        <dbReference type="ChEBI" id="CHEBI:60242"/>
    </cofactor>
    <text evidence="17">A monovalent cation.</text>
</comment>
<dbReference type="PANTHER" id="PTHR11136">
    <property type="entry name" value="FOLYLPOLYGLUTAMATE SYNTHASE-RELATED"/>
    <property type="match status" value="1"/>
</dbReference>
<evidence type="ECO:0000256" key="4">
    <source>
        <dbReference type="ARBA" id="ARBA00005150"/>
    </source>
</evidence>
<keyword evidence="7 17" id="KW-0554">One-carbon metabolism</keyword>
<dbReference type="Gene3D" id="3.40.1190.10">
    <property type="entry name" value="Mur-like, catalytic domain"/>
    <property type="match status" value="1"/>
</dbReference>
<name>W9CC75_SCLBF</name>
<comment type="subcellular location">
    <subcellularLocation>
        <location evidence="3">Cytoplasm</location>
    </subcellularLocation>
    <subcellularLocation>
        <location evidence="1">Mitochondrion inner membrane</location>
    </subcellularLocation>
    <subcellularLocation>
        <location evidence="2">Mitochondrion matrix</location>
    </subcellularLocation>
</comment>
<feature type="binding site" evidence="19">
    <location>
        <position position="260"/>
    </location>
    <ligand>
        <name>Mg(2+)</name>
        <dbReference type="ChEBI" id="CHEBI:18420"/>
        <label>1</label>
    </ligand>
</feature>
<gene>
    <name evidence="20" type="ORF">SBOR_7193</name>
</gene>
<dbReference type="InterPro" id="IPR001645">
    <property type="entry name" value="Folylpolyglutamate_synth"/>
</dbReference>
<dbReference type="SUPFAM" id="SSF53623">
    <property type="entry name" value="MurD-like peptide ligases, catalytic domain"/>
    <property type="match status" value="1"/>
</dbReference>
<dbReference type="UniPathway" id="UPA00850"/>
<keyword evidence="13 19" id="KW-0460">Magnesium</keyword>
<feature type="binding site" evidence="18">
    <location>
        <position position="375"/>
    </location>
    <ligand>
        <name>ATP</name>
        <dbReference type="ChEBI" id="CHEBI:30616"/>
    </ligand>
</feature>
<accession>W9CC75</accession>
<dbReference type="EC" id="6.3.2.17" evidence="17"/>
<protein>
    <recommendedName>
        <fullName evidence="17">Folylpolyglutamate synthase</fullName>
        <ecNumber evidence="17">6.3.2.17</ecNumber>
    </recommendedName>
    <alternativeName>
        <fullName evidence="17">Folylpoly-gamma-glutamate synthetase</fullName>
    </alternativeName>
    <alternativeName>
        <fullName evidence="17">Tetrahydrofolylpolyglutamate synthase</fullName>
    </alternativeName>
</protein>
<dbReference type="Proteomes" id="UP000019487">
    <property type="component" value="Unassembled WGS sequence"/>
</dbReference>
<evidence type="ECO:0000256" key="6">
    <source>
        <dbReference type="ARBA" id="ARBA00022490"/>
    </source>
</evidence>
<evidence type="ECO:0000256" key="8">
    <source>
        <dbReference type="ARBA" id="ARBA00022598"/>
    </source>
</evidence>
<keyword evidence="9 19" id="KW-0479">Metal-binding</keyword>
<evidence type="ECO:0000256" key="10">
    <source>
        <dbReference type="ARBA" id="ARBA00022741"/>
    </source>
</evidence>
<feature type="binding site" evidence="19">
    <location>
        <position position="232"/>
    </location>
    <ligand>
        <name>Mg(2+)</name>
        <dbReference type="ChEBI" id="CHEBI:18420"/>
        <label>1</label>
    </ligand>
</feature>
<evidence type="ECO:0000256" key="7">
    <source>
        <dbReference type="ARBA" id="ARBA00022563"/>
    </source>
</evidence>
<dbReference type="GO" id="GO:0006730">
    <property type="term" value="P:one-carbon metabolic process"/>
    <property type="evidence" value="ECO:0007669"/>
    <property type="project" value="UniProtKB-KW"/>
</dbReference>
<proteinExistence type="inferred from homology"/>
<evidence type="ECO:0000256" key="16">
    <source>
        <dbReference type="ARBA" id="ARBA00047493"/>
    </source>
</evidence>
<evidence type="ECO:0000256" key="11">
    <source>
        <dbReference type="ARBA" id="ARBA00022792"/>
    </source>
</evidence>
<dbReference type="GO" id="GO:0005743">
    <property type="term" value="C:mitochondrial inner membrane"/>
    <property type="evidence" value="ECO:0007669"/>
    <property type="project" value="UniProtKB-SubCell"/>
</dbReference>
<comment type="catalytic activity">
    <reaction evidence="16 17">
        <text>(6S)-5,6,7,8-tetrahydrofolyl-(gamma-L-Glu)(n) + L-glutamate + ATP = (6S)-5,6,7,8-tetrahydrofolyl-(gamma-L-Glu)(n+1) + ADP + phosphate + H(+)</text>
        <dbReference type="Rhea" id="RHEA:10580"/>
        <dbReference type="Rhea" id="RHEA-COMP:14738"/>
        <dbReference type="Rhea" id="RHEA-COMP:14740"/>
        <dbReference type="ChEBI" id="CHEBI:15378"/>
        <dbReference type="ChEBI" id="CHEBI:29985"/>
        <dbReference type="ChEBI" id="CHEBI:30616"/>
        <dbReference type="ChEBI" id="CHEBI:43474"/>
        <dbReference type="ChEBI" id="CHEBI:141005"/>
        <dbReference type="ChEBI" id="CHEBI:456216"/>
        <dbReference type="EC" id="6.3.2.17"/>
    </reaction>
</comment>
<feature type="binding site" evidence="18">
    <location>
        <position position="389"/>
    </location>
    <ligand>
        <name>ATP</name>
        <dbReference type="ChEBI" id="CHEBI:30616"/>
    </ligand>
</feature>
<evidence type="ECO:0000256" key="2">
    <source>
        <dbReference type="ARBA" id="ARBA00004305"/>
    </source>
</evidence>
<dbReference type="SUPFAM" id="SSF53244">
    <property type="entry name" value="MurD-like peptide ligases, peptide-binding domain"/>
    <property type="match status" value="1"/>
</dbReference>
<evidence type="ECO:0000256" key="13">
    <source>
        <dbReference type="ARBA" id="ARBA00022842"/>
    </source>
</evidence>
<evidence type="ECO:0000256" key="19">
    <source>
        <dbReference type="PIRSR" id="PIRSR038895-2"/>
    </source>
</evidence>
<evidence type="ECO:0000256" key="9">
    <source>
        <dbReference type="ARBA" id="ARBA00022723"/>
    </source>
</evidence>
<dbReference type="GO" id="GO:0005524">
    <property type="term" value="F:ATP binding"/>
    <property type="evidence" value="ECO:0007669"/>
    <property type="project" value="UniProtKB-KW"/>
</dbReference>
<dbReference type="EMBL" id="AYSA01000387">
    <property type="protein sequence ID" value="ESZ92434.1"/>
    <property type="molecule type" value="Genomic_DNA"/>
</dbReference>
<keyword evidence="15" id="KW-0472">Membrane</keyword>
<dbReference type="OrthoDB" id="5212574at2759"/>
<evidence type="ECO:0000313" key="21">
    <source>
        <dbReference type="Proteomes" id="UP000019487"/>
    </source>
</evidence>
<keyword evidence="10 18" id="KW-0547">Nucleotide-binding</keyword>
<evidence type="ECO:0000256" key="3">
    <source>
        <dbReference type="ARBA" id="ARBA00004496"/>
    </source>
</evidence>
<dbReference type="InterPro" id="IPR023600">
    <property type="entry name" value="Folylpolyglutamate_synth_euk"/>
</dbReference>
<dbReference type="InterPro" id="IPR036565">
    <property type="entry name" value="Mur-like_cat_sf"/>
</dbReference>
<reference evidence="20 21" key="1">
    <citation type="journal article" date="2014" name="Genome Announc.">
        <title>Draft genome sequence of Sclerotinia borealis, a psychrophilic plant pathogenic fungus.</title>
        <authorList>
            <person name="Mardanov A.V."/>
            <person name="Beletsky A.V."/>
            <person name="Kadnikov V.V."/>
            <person name="Ignatov A.N."/>
            <person name="Ravin N.V."/>
        </authorList>
    </citation>
    <scope>NUCLEOTIDE SEQUENCE [LARGE SCALE GENOMIC DNA]</scope>
    <source>
        <strain evidence="21">F-4157</strain>
    </source>
</reference>
<evidence type="ECO:0000313" key="20">
    <source>
        <dbReference type="EMBL" id="ESZ92434.1"/>
    </source>
</evidence>
<evidence type="ECO:0000256" key="5">
    <source>
        <dbReference type="ARBA" id="ARBA00008276"/>
    </source>
</evidence>
<dbReference type="PIRSF" id="PIRSF038895">
    <property type="entry name" value="FPGS"/>
    <property type="match status" value="1"/>
</dbReference>
<dbReference type="AlphaFoldDB" id="W9CC75"/>
<dbReference type="NCBIfam" id="TIGR01499">
    <property type="entry name" value="folC"/>
    <property type="match status" value="1"/>
</dbReference>
<evidence type="ECO:0000256" key="12">
    <source>
        <dbReference type="ARBA" id="ARBA00022840"/>
    </source>
</evidence>
<keyword evidence="21" id="KW-1185">Reference proteome</keyword>
<evidence type="ECO:0000256" key="1">
    <source>
        <dbReference type="ARBA" id="ARBA00004273"/>
    </source>
</evidence>
<comment type="function">
    <text evidence="17">Catalyzes conversion of folates to polyglutamate derivatives allowing concentration of folate compounds in the cell and the intracellular retention of these cofactors, which are important substrates for most of the folate-dependent enzymes that are involved in one-carbon transfer reactions involved in purine, pyrimidine and amino acid synthesis.</text>
</comment>